<dbReference type="InterPro" id="IPR000859">
    <property type="entry name" value="CUB_dom"/>
</dbReference>
<feature type="chain" id="PRO_5042664124" description="Metalloendopeptidase" evidence="9">
    <location>
        <begin position="20"/>
        <end position="447"/>
    </location>
</feature>
<dbReference type="CDD" id="cd00041">
    <property type="entry name" value="CUB"/>
    <property type="match status" value="1"/>
</dbReference>
<dbReference type="GO" id="GO:0008270">
    <property type="term" value="F:zinc ion binding"/>
    <property type="evidence" value="ECO:0007669"/>
    <property type="project" value="UniProtKB-UniRule"/>
</dbReference>
<dbReference type="SMART" id="SM00042">
    <property type="entry name" value="CUB"/>
    <property type="match status" value="1"/>
</dbReference>
<evidence type="ECO:0000259" key="11">
    <source>
        <dbReference type="PROSITE" id="PS51864"/>
    </source>
</evidence>
<feature type="domain" description="Peptidase M12A" evidence="11">
    <location>
        <begin position="91"/>
        <end position="290"/>
    </location>
</feature>
<name>A0AAN8K7N1_PATCE</name>
<dbReference type="InterPro" id="IPR001506">
    <property type="entry name" value="Peptidase_M12A"/>
</dbReference>
<evidence type="ECO:0000256" key="1">
    <source>
        <dbReference type="ARBA" id="ARBA00022670"/>
    </source>
</evidence>
<evidence type="ECO:0000256" key="3">
    <source>
        <dbReference type="ARBA" id="ARBA00022801"/>
    </source>
</evidence>
<dbReference type="SUPFAM" id="SSF55486">
    <property type="entry name" value="Metalloproteases ('zincins'), catalytic domain"/>
    <property type="match status" value="1"/>
</dbReference>
<protein>
    <recommendedName>
        <fullName evidence="9">Metalloendopeptidase</fullName>
        <ecNumber evidence="9">3.4.24.-</ecNumber>
    </recommendedName>
</protein>
<keyword evidence="6 7" id="KW-1015">Disulfide bond</keyword>
<dbReference type="Pfam" id="PF00431">
    <property type="entry name" value="CUB"/>
    <property type="match status" value="1"/>
</dbReference>
<feature type="signal peptide" evidence="9">
    <location>
        <begin position="1"/>
        <end position="19"/>
    </location>
</feature>
<dbReference type="CDD" id="cd04280">
    <property type="entry name" value="ZnMc_astacin_like"/>
    <property type="match status" value="1"/>
</dbReference>
<dbReference type="Gene3D" id="2.60.120.290">
    <property type="entry name" value="Spermadhesin, CUB domain"/>
    <property type="match status" value="1"/>
</dbReference>
<dbReference type="InterPro" id="IPR000742">
    <property type="entry name" value="EGF"/>
</dbReference>
<evidence type="ECO:0000313" key="12">
    <source>
        <dbReference type="EMBL" id="KAK6191716.1"/>
    </source>
</evidence>
<dbReference type="Gene3D" id="3.40.390.10">
    <property type="entry name" value="Collagenase (Catalytic Domain)"/>
    <property type="match status" value="1"/>
</dbReference>
<gene>
    <name evidence="12" type="ORF">SNE40_003327</name>
</gene>
<keyword evidence="3 8" id="KW-0378">Hydrolase</keyword>
<feature type="binding site" evidence="8">
    <location>
        <position position="190"/>
    </location>
    <ligand>
        <name>Zn(2+)</name>
        <dbReference type="ChEBI" id="CHEBI:29105"/>
        <note>catalytic</note>
    </ligand>
</feature>
<sequence>MAQYIVFVFISFLFYKVLAIPLQISVNKPDSEDPLAVLQRQSAKGLPKPDEEFNDRNDTQEFDMRLTPNQKRYIEFETLTHGTPRHLWKRKAIADYRRYWPYGIVPYTLDPNLSSYHRQWVTDAMYVWERDTCVEFRYSTPPLSAQLGHTDSVFISHGEDCITSVGKVPGGQNITIGRCRRGSIIHELGHTLGFVHEQSRPDRDGNVEIVFNNIIPSRTHDFDKYPDGTITTYGEPYDFGSIMHYSSTAYTKNGHITVKTHDPHIQMTIGQREAPSFLDLRLINDIYDCNAHCEPRQCNNEGYQGPSCECVCPEGFIGEACNEIETSHTGCGGTILSERRGTITSGWYPGEYPVTENCYWLIKGPIGSTISINVDAFDTDNAGDCQWCNCDYLELKVYGFEKVGQRYCGKHVDSPYRYNWHQLLIHFRTDELWTGNSGFKLHYTINQ</sequence>
<dbReference type="InterPro" id="IPR006026">
    <property type="entry name" value="Peptidase_Metallo"/>
</dbReference>
<comment type="caution">
    <text evidence="7">Lacks conserved residue(s) required for the propagation of feature annotation.</text>
</comment>
<keyword evidence="5 8" id="KW-0482">Metalloprotease</keyword>
<dbReference type="EMBL" id="JAZGQO010000002">
    <property type="protein sequence ID" value="KAK6191716.1"/>
    <property type="molecule type" value="Genomic_DNA"/>
</dbReference>
<keyword evidence="1 8" id="KW-0645">Protease</keyword>
<dbReference type="AlphaFoldDB" id="A0AAN8K7N1"/>
<dbReference type="SMART" id="SM00235">
    <property type="entry name" value="ZnMc"/>
    <property type="match status" value="1"/>
</dbReference>
<dbReference type="InterPro" id="IPR035914">
    <property type="entry name" value="Sperma_CUB_dom_sf"/>
</dbReference>
<evidence type="ECO:0000256" key="6">
    <source>
        <dbReference type="ARBA" id="ARBA00023157"/>
    </source>
</evidence>
<dbReference type="Proteomes" id="UP001347796">
    <property type="component" value="Unassembled WGS sequence"/>
</dbReference>
<feature type="active site" evidence="8">
    <location>
        <position position="187"/>
    </location>
</feature>
<organism evidence="12 13">
    <name type="scientific">Patella caerulea</name>
    <name type="common">Rayed Mediterranean limpet</name>
    <dbReference type="NCBI Taxonomy" id="87958"/>
    <lineage>
        <taxon>Eukaryota</taxon>
        <taxon>Metazoa</taxon>
        <taxon>Spiralia</taxon>
        <taxon>Lophotrochozoa</taxon>
        <taxon>Mollusca</taxon>
        <taxon>Gastropoda</taxon>
        <taxon>Patellogastropoda</taxon>
        <taxon>Patelloidea</taxon>
        <taxon>Patellidae</taxon>
        <taxon>Patella</taxon>
    </lineage>
</organism>
<evidence type="ECO:0000256" key="2">
    <source>
        <dbReference type="ARBA" id="ARBA00022723"/>
    </source>
</evidence>
<reference evidence="12 13" key="1">
    <citation type="submission" date="2024-01" db="EMBL/GenBank/DDBJ databases">
        <title>The genome of the rayed Mediterranean limpet Patella caerulea (Linnaeus, 1758).</title>
        <authorList>
            <person name="Anh-Thu Weber A."/>
            <person name="Halstead-Nussloch G."/>
        </authorList>
    </citation>
    <scope>NUCLEOTIDE SEQUENCE [LARGE SCALE GENOMIC DNA]</scope>
    <source>
        <strain evidence="12">AATW-2023a</strain>
        <tissue evidence="12">Whole specimen</tissue>
    </source>
</reference>
<dbReference type="EC" id="3.4.24.-" evidence="9"/>
<dbReference type="PROSITE" id="PS51864">
    <property type="entry name" value="ASTACIN"/>
    <property type="match status" value="1"/>
</dbReference>
<dbReference type="PRINTS" id="PR00480">
    <property type="entry name" value="ASTACIN"/>
</dbReference>
<accession>A0AAN8K7N1</accession>
<evidence type="ECO:0000256" key="4">
    <source>
        <dbReference type="ARBA" id="ARBA00022833"/>
    </source>
</evidence>
<feature type="domain" description="CUB" evidence="10">
    <location>
        <begin position="331"/>
        <end position="446"/>
    </location>
</feature>
<dbReference type="Pfam" id="PF01400">
    <property type="entry name" value="Astacin"/>
    <property type="match status" value="1"/>
</dbReference>
<keyword evidence="9" id="KW-0732">Signal</keyword>
<comment type="cofactor">
    <cofactor evidence="8 9">
        <name>Zn(2+)</name>
        <dbReference type="ChEBI" id="CHEBI:29105"/>
    </cofactor>
    <text evidence="8 9">Binds 1 zinc ion per subunit.</text>
</comment>
<proteinExistence type="predicted"/>
<feature type="disulfide bond" evidence="7">
    <location>
        <begin position="331"/>
        <end position="358"/>
    </location>
</feature>
<dbReference type="InterPro" id="IPR034035">
    <property type="entry name" value="Astacin-like_dom"/>
</dbReference>
<feature type="binding site" evidence="8">
    <location>
        <position position="196"/>
    </location>
    <ligand>
        <name>Zn(2+)</name>
        <dbReference type="ChEBI" id="CHEBI:29105"/>
        <note>catalytic</note>
    </ligand>
</feature>
<dbReference type="GO" id="GO:0006508">
    <property type="term" value="P:proteolysis"/>
    <property type="evidence" value="ECO:0007669"/>
    <property type="project" value="UniProtKB-KW"/>
</dbReference>
<dbReference type="PROSITE" id="PS01180">
    <property type="entry name" value="CUB"/>
    <property type="match status" value="1"/>
</dbReference>
<dbReference type="PANTHER" id="PTHR10127">
    <property type="entry name" value="DISCOIDIN, CUB, EGF, LAMININ , AND ZINC METALLOPROTEASE DOMAIN CONTAINING"/>
    <property type="match status" value="1"/>
</dbReference>
<evidence type="ECO:0000259" key="10">
    <source>
        <dbReference type="PROSITE" id="PS01180"/>
    </source>
</evidence>
<dbReference type="GO" id="GO:0004222">
    <property type="term" value="F:metalloendopeptidase activity"/>
    <property type="evidence" value="ECO:0007669"/>
    <property type="project" value="UniProtKB-UniRule"/>
</dbReference>
<feature type="binding site" evidence="8">
    <location>
        <position position="186"/>
    </location>
    <ligand>
        <name>Zn(2+)</name>
        <dbReference type="ChEBI" id="CHEBI:29105"/>
        <note>catalytic</note>
    </ligand>
</feature>
<evidence type="ECO:0000256" key="9">
    <source>
        <dbReference type="RuleBase" id="RU361183"/>
    </source>
</evidence>
<evidence type="ECO:0000256" key="7">
    <source>
        <dbReference type="PROSITE-ProRule" id="PRU00059"/>
    </source>
</evidence>
<dbReference type="PROSITE" id="PS01186">
    <property type="entry name" value="EGF_2"/>
    <property type="match status" value="1"/>
</dbReference>
<evidence type="ECO:0000256" key="8">
    <source>
        <dbReference type="PROSITE-ProRule" id="PRU01211"/>
    </source>
</evidence>
<dbReference type="SUPFAM" id="SSF49854">
    <property type="entry name" value="Spermadhesin, CUB domain"/>
    <property type="match status" value="1"/>
</dbReference>
<evidence type="ECO:0000256" key="5">
    <source>
        <dbReference type="ARBA" id="ARBA00023049"/>
    </source>
</evidence>
<keyword evidence="4 8" id="KW-0862">Zinc</keyword>
<dbReference type="PANTHER" id="PTHR10127:SF850">
    <property type="entry name" value="METALLOENDOPEPTIDASE"/>
    <property type="match status" value="1"/>
</dbReference>
<dbReference type="InterPro" id="IPR024079">
    <property type="entry name" value="MetalloPept_cat_dom_sf"/>
</dbReference>
<keyword evidence="13" id="KW-1185">Reference proteome</keyword>
<comment type="caution">
    <text evidence="12">The sequence shown here is derived from an EMBL/GenBank/DDBJ whole genome shotgun (WGS) entry which is preliminary data.</text>
</comment>
<keyword evidence="2 8" id="KW-0479">Metal-binding</keyword>
<evidence type="ECO:0000313" key="13">
    <source>
        <dbReference type="Proteomes" id="UP001347796"/>
    </source>
</evidence>